<dbReference type="Gene3D" id="3.10.180.10">
    <property type="entry name" value="2,3-Dihydroxybiphenyl 1,2-Dioxygenase, domain 1"/>
    <property type="match status" value="2"/>
</dbReference>
<dbReference type="CDD" id="cd08347">
    <property type="entry name" value="PcpA_C_like"/>
    <property type="match status" value="1"/>
</dbReference>
<dbReference type="GO" id="GO:0016787">
    <property type="term" value="F:hydrolase activity"/>
    <property type="evidence" value="ECO:0007669"/>
    <property type="project" value="InterPro"/>
</dbReference>
<dbReference type="InterPro" id="IPR004360">
    <property type="entry name" value="Glyas_Fos-R_dOase_dom"/>
</dbReference>
<dbReference type="Gene3D" id="3.40.50.1820">
    <property type="entry name" value="alpha/beta hydrolase"/>
    <property type="match status" value="1"/>
</dbReference>
<accession>A0A1I3WQT8</accession>
<feature type="domain" description="VOC" evidence="1">
    <location>
        <begin position="149"/>
        <end position="265"/>
    </location>
</feature>
<sequence>MTSGIHHVTLITRKVQANVDFYVGFLGLRLVKRTGGYEDAEQLHLFYGDKTGSPGSLVTFLVWEDGSPGRVGHGQVGELALAIDPASIGFWLERALRFHVAAEGPMREFGETVLRLRDRDGVIVKLVGTDRPTGDWTSGDIPLAHAIRGIRGATVHTETPEQTARFIQRYFGFTHNAREGAIERLVSQAGDIIDVRDGTGFWPGIPGTGTADHVAFRSADTQQLQAVNASLRKLNSSPTNVHDRKYFTSLYVREPGGTLFELATDGPGFTVDEPEETLGTQLFIPPSEMGRASDITAVLPQFAMPGMERPIYRDLPFVHRFLTPDEPDGSTIVLLHGTGGNEADLMPFARRVAPHARLLGVRGRSTEEGVARWFRRISQTSFDQKDIRAEAEAFAAFTEGARAAYGLEDKRTVFLGYSNGANLLAATMLLHPGLIARAVLLRAAAVLDQPPAADLSGCVVLVLQGRSDPYGALAPALETALRAGGANLDVRTLDAGHELVAADRDAVAEWMASR</sequence>
<dbReference type="SUPFAM" id="SSF53474">
    <property type="entry name" value="alpha/beta-Hydrolases"/>
    <property type="match status" value="1"/>
</dbReference>
<dbReference type="PANTHER" id="PTHR36110:SF2">
    <property type="entry name" value="RING-CLEAVING DIOXYGENASE MHQE-RELATED"/>
    <property type="match status" value="1"/>
</dbReference>
<keyword evidence="3" id="KW-1185">Reference proteome</keyword>
<dbReference type="OrthoDB" id="9785698at2"/>
<dbReference type="Pfam" id="PF02230">
    <property type="entry name" value="Abhydrolase_2"/>
    <property type="match status" value="1"/>
</dbReference>
<dbReference type="InterPro" id="IPR003140">
    <property type="entry name" value="PLipase/COase/thioEstase"/>
</dbReference>
<protein>
    <submittedName>
        <fullName evidence="2">Phospholipase/carboxylesterase</fullName>
    </submittedName>
</protein>
<evidence type="ECO:0000259" key="1">
    <source>
        <dbReference type="PROSITE" id="PS51819"/>
    </source>
</evidence>
<name>A0A1I3WQT8_9HYPH</name>
<dbReference type="InterPro" id="IPR029068">
    <property type="entry name" value="Glyas_Bleomycin-R_OHBP_Dase"/>
</dbReference>
<evidence type="ECO:0000313" key="3">
    <source>
        <dbReference type="Proteomes" id="UP000323300"/>
    </source>
</evidence>
<dbReference type="PROSITE" id="PS51819">
    <property type="entry name" value="VOC"/>
    <property type="match status" value="2"/>
</dbReference>
<dbReference type="InterPro" id="IPR029058">
    <property type="entry name" value="AB_hydrolase_fold"/>
</dbReference>
<dbReference type="PANTHER" id="PTHR36110">
    <property type="entry name" value="RING-CLEAVING DIOXYGENASE MHQE-RELATED"/>
    <property type="match status" value="1"/>
</dbReference>
<dbReference type="Pfam" id="PF00903">
    <property type="entry name" value="Glyoxalase"/>
    <property type="match status" value="1"/>
</dbReference>
<gene>
    <name evidence="2" type="ORF">SAMN04488498_102405</name>
</gene>
<proteinExistence type="predicted"/>
<dbReference type="AlphaFoldDB" id="A0A1I3WQT8"/>
<feature type="domain" description="VOC" evidence="1">
    <location>
        <begin position="4"/>
        <end position="129"/>
    </location>
</feature>
<dbReference type="EMBL" id="FOSL01000002">
    <property type="protein sequence ID" value="SFK09539.1"/>
    <property type="molecule type" value="Genomic_DNA"/>
</dbReference>
<dbReference type="InterPro" id="IPR037523">
    <property type="entry name" value="VOC_core"/>
</dbReference>
<organism evidence="2 3">
    <name type="scientific">Neomesorhizobium albiziae</name>
    <dbReference type="NCBI Taxonomy" id="335020"/>
    <lineage>
        <taxon>Bacteria</taxon>
        <taxon>Pseudomonadati</taxon>
        <taxon>Pseudomonadota</taxon>
        <taxon>Alphaproteobacteria</taxon>
        <taxon>Hyphomicrobiales</taxon>
        <taxon>Phyllobacteriaceae</taxon>
        <taxon>Neomesorhizobium</taxon>
    </lineage>
</organism>
<reference evidence="2 3" key="1">
    <citation type="submission" date="2016-10" db="EMBL/GenBank/DDBJ databases">
        <authorList>
            <person name="Varghese N."/>
            <person name="Submissions S."/>
        </authorList>
    </citation>
    <scope>NUCLEOTIDE SEQUENCE [LARGE SCALE GENOMIC DNA]</scope>
    <source>
        <strain evidence="2 3">DSM 21822</strain>
    </source>
</reference>
<dbReference type="InterPro" id="IPR052537">
    <property type="entry name" value="Extradiol_RC_dioxygenase"/>
</dbReference>
<dbReference type="RefSeq" id="WP_149759114.1">
    <property type="nucleotide sequence ID" value="NZ_BSPE01000028.1"/>
</dbReference>
<dbReference type="Proteomes" id="UP000323300">
    <property type="component" value="Unassembled WGS sequence"/>
</dbReference>
<evidence type="ECO:0000313" key="2">
    <source>
        <dbReference type="EMBL" id="SFK09539.1"/>
    </source>
</evidence>
<dbReference type="SUPFAM" id="SSF54593">
    <property type="entry name" value="Glyoxalase/Bleomycin resistance protein/Dihydroxybiphenyl dioxygenase"/>
    <property type="match status" value="1"/>
</dbReference>